<dbReference type="InterPro" id="IPR050300">
    <property type="entry name" value="GDXG_lipolytic_enzyme"/>
</dbReference>
<feature type="coiled-coil region" evidence="4">
    <location>
        <begin position="358"/>
        <end position="385"/>
    </location>
</feature>
<protein>
    <submittedName>
        <fullName evidence="8">Alpha/beta hydrolase fold-3 domain-containing protein</fullName>
    </submittedName>
</protein>
<dbReference type="WBParaSite" id="MhA1_Contig2834.frz3.fgene1">
    <property type="protein sequence ID" value="MhA1_Contig2834.frz3.fgene1"/>
    <property type="gene ID" value="MhA1_Contig2834.frz3.fgene1"/>
</dbReference>
<dbReference type="PIRSF" id="PIRSF037251">
    <property type="entry name" value="Arylacetamide_deacetylase"/>
    <property type="match status" value="1"/>
</dbReference>
<keyword evidence="5" id="KW-0472">Membrane</keyword>
<dbReference type="InterPro" id="IPR013094">
    <property type="entry name" value="AB_hydrolase_3"/>
</dbReference>
<reference evidence="8" key="1">
    <citation type="submission" date="2016-11" db="UniProtKB">
        <authorList>
            <consortium name="WormBaseParasite"/>
        </authorList>
    </citation>
    <scope>IDENTIFICATION</scope>
</reference>
<sequence length="468" mass="54830">IRLSTFWETFNLLFVWISNNNNNNNKNIFMIDNFFYLILITLILIISLLLYRPLPSFIADRWKIQIIEYLMRISNEYLGDLVELFSGPIMRNKFTRFFSSLPFYLFPVRAPNWCLVNVERIAGIKCRFYIPQGEAKRNNSLIVFIHGGGFYDGALLLLIKQLGLTIISIDYSLSPEVKFPIALLECEKVIKEIYNKKFEDLKIDKNKIALMGDSAGGCQCAVLCQRALRMERKEMIKCQILIYPVIHMLDFQSPSYQLYYRTYPGTGLLNPKMLARWYLFYLGIEPTQQNINLMIKNQHLSPELLNDDKLCSILDPENLPKEFHLKVEENGFLKFNRKNTSHSSIIKWKMSKSTKNGFNGKETKIEKQNKEREKLYNQIEQYLLNPDICPILADNLKDHCPTMIITAGIDVLRDEGIQYAKRLKKDEVKVELKHYEAAYHGVFNMYCSKKREEIINDISNYLKKNLIE</sequence>
<accession>A0A1I8BKB4</accession>
<feature type="domain" description="Alpha/beta hydrolase fold-3" evidence="6">
    <location>
        <begin position="366"/>
        <end position="443"/>
    </location>
</feature>
<feature type="active site" evidence="3">
    <location>
        <position position="410"/>
    </location>
</feature>
<name>A0A1I8BKB4_MELHA</name>
<dbReference type="OMA" id="IEYLMRI"/>
<keyword evidence="5" id="KW-1133">Transmembrane helix</keyword>
<feature type="domain" description="Alpha/beta hydrolase fold-3" evidence="6">
    <location>
        <begin position="142"/>
        <end position="283"/>
    </location>
</feature>
<dbReference type="PANTHER" id="PTHR48081">
    <property type="entry name" value="AB HYDROLASE SUPERFAMILY PROTEIN C4A8.06C"/>
    <property type="match status" value="1"/>
</dbReference>
<comment type="similarity">
    <text evidence="1">Belongs to the 'GDXG' lipolytic enzyme family.</text>
</comment>
<feature type="transmembrane region" description="Helical" evidence="5">
    <location>
        <begin position="34"/>
        <end position="51"/>
    </location>
</feature>
<keyword evidence="5" id="KW-0812">Transmembrane</keyword>
<dbReference type="AlphaFoldDB" id="A0A1I8BKB4"/>
<keyword evidence="2" id="KW-0378">Hydrolase</keyword>
<dbReference type="InterPro" id="IPR029058">
    <property type="entry name" value="AB_hydrolase_fold"/>
</dbReference>
<evidence type="ECO:0000256" key="3">
    <source>
        <dbReference type="PIRSR" id="PIRSR037251-1"/>
    </source>
</evidence>
<dbReference type="Gene3D" id="3.40.50.1820">
    <property type="entry name" value="alpha/beta hydrolase"/>
    <property type="match status" value="2"/>
</dbReference>
<keyword evidence="4" id="KW-0175">Coiled coil</keyword>
<dbReference type="ESTHER" id="melha-a0a1i8bkb4">
    <property type="family name" value="Arylacetamide_deacetylase"/>
</dbReference>
<evidence type="ECO:0000313" key="8">
    <source>
        <dbReference type="WBParaSite" id="MhA1_Contig2834.frz3.fgene1"/>
    </source>
</evidence>
<dbReference type="InterPro" id="IPR017157">
    <property type="entry name" value="Arylacetamide_deacetylase"/>
</dbReference>
<evidence type="ECO:0000259" key="6">
    <source>
        <dbReference type="Pfam" id="PF07859"/>
    </source>
</evidence>
<evidence type="ECO:0000256" key="1">
    <source>
        <dbReference type="ARBA" id="ARBA00010515"/>
    </source>
</evidence>
<dbReference type="Pfam" id="PF07859">
    <property type="entry name" value="Abhydrolase_3"/>
    <property type="match status" value="2"/>
</dbReference>
<evidence type="ECO:0000313" key="7">
    <source>
        <dbReference type="Proteomes" id="UP000095281"/>
    </source>
</evidence>
<feature type="active site" evidence="3">
    <location>
        <position position="440"/>
    </location>
</feature>
<dbReference type="GO" id="GO:0052689">
    <property type="term" value="F:carboxylic ester hydrolase activity"/>
    <property type="evidence" value="ECO:0007669"/>
    <property type="project" value="InterPro"/>
</dbReference>
<keyword evidence="7" id="KW-1185">Reference proteome</keyword>
<dbReference type="GO" id="GO:0016020">
    <property type="term" value="C:membrane"/>
    <property type="evidence" value="ECO:0007669"/>
    <property type="project" value="InterPro"/>
</dbReference>
<feature type="active site" evidence="3">
    <location>
        <position position="214"/>
    </location>
</feature>
<evidence type="ECO:0000256" key="2">
    <source>
        <dbReference type="ARBA" id="ARBA00022801"/>
    </source>
</evidence>
<dbReference type="SUPFAM" id="SSF53474">
    <property type="entry name" value="alpha/beta-Hydrolases"/>
    <property type="match status" value="1"/>
</dbReference>
<evidence type="ECO:0000256" key="5">
    <source>
        <dbReference type="SAM" id="Phobius"/>
    </source>
</evidence>
<dbReference type="Proteomes" id="UP000095281">
    <property type="component" value="Unplaced"/>
</dbReference>
<proteinExistence type="inferred from homology"/>
<evidence type="ECO:0000256" key="4">
    <source>
        <dbReference type="SAM" id="Coils"/>
    </source>
</evidence>
<organism evidence="7 8">
    <name type="scientific">Meloidogyne hapla</name>
    <name type="common">Root-knot nematode worm</name>
    <dbReference type="NCBI Taxonomy" id="6305"/>
    <lineage>
        <taxon>Eukaryota</taxon>
        <taxon>Metazoa</taxon>
        <taxon>Ecdysozoa</taxon>
        <taxon>Nematoda</taxon>
        <taxon>Chromadorea</taxon>
        <taxon>Rhabditida</taxon>
        <taxon>Tylenchina</taxon>
        <taxon>Tylenchomorpha</taxon>
        <taxon>Tylenchoidea</taxon>
        <taxon>Meloidogynidae</taxon>
        <taxon>Meloidogyninae</taxon>
        <taxon>Meloidogyne</taxon>
    </lineage>
</organism>
<dbReference type="PANTHER" id="PTHR48081:SF8">
    <property type="entry name" value="ALPHA_BETA HYDROLASE FOLD-3 DOMAIN-CONTAINING PROTEIN-RELATED"/>
    <property type="match status" value="1"/>
</dbReference>